<evidence type="ECO:0000259" key="11">
    <source>
        <dbReference type="Pfam" id="PF02768"/>
    </source>
</evidence>
<dbReference type="SUPFAM" id="SSF55979">
    <property type="entry name" value="DNA clamp"/>
    <property type="match status" value="3"/>
</dbReference>
<keyword evidence="6" id="KW-0235">DNA replication</keyword>
<protein>
    <submittedName>
        <fullName evidence="12">DNA polymerase III subunit beta</fullName>
    </submittedName>
</protein>
<dbReference type="PANTHER" id="PTHR30478:SF0">
    <property type="entry name" value="BETA SLIDING CLAMP"/>
    <property type="match status" value="1"/>
</dbReference>
<dbReference type="AlphaFoldDB" id="A0A7Z0WI23"/>
<keyword evidence="4" id="KW-0808">Transferase</keyword>
<dbReference type="PANTHER" id="PTHR30478">
    <property type="entry name" value="DNA POLYMERASE III SUBUNIT BETA"/>
    <property type="match status" value="1"/>
</dbReference>
<keyword evidence="8" id="KW-0238">DNA-binding</keyword>
<reference evidence="12 13" key="1">
    <citation type="submission" date="2016-12" db="EMBL/GenBank/DDBJ databases">
        <title>The draft genome sequence of Actinophytocola xinjiangensis.</title>
        <authorList>
            <person name="Wang W."/>
            <person name="Yuan L."/>
        </authorList>
    </citation>
    <scope>NUCLEOTIDE SEQUENCE [LARGE SCALE GENOMIC DNA]</scope>
    <source>
        <strain evidence="12 13">CGMCC 4.4663</strain>
    </source>
</reference>
<feature type="domain" description="DNA polymerase III beta sliding clamp N-terminal" evidence="9">
    <location>
        <begin position="5"/>
        <end position="117"/>
    </location>
</feature>
<evidence type="ECO:0000256" key="2">
    <source>
        <dbReference type="ARBA" id="ARBA00010752"/>
    </source>
</evidence>
<dbReference type="RefSeq" id="WP_075135569.1">
    <property type="nucleotide sequence ID" value="NZ_MSIF01000014.1"/>
</dbReference>
<dbReference type="GO" id="GO:0003677">
    <property type="term" value="F:DNA binding"/>
    <property type="evidence" value="ECO:0007669"/>
    <property type="project" value="UniProtKB-KW"/>
</dbReference>
<sequence length="368" mass="38904">MDLDLTATTADLASAASALVRLVPGKLIDPVLSGVLLTATAEGVALAANDRERAVRVARPAVTHTEGRVLVPAKPLADTLRALEFEQVRLVVEGSRLAIRGPGARFALPLLDADVHPGVAPPPPLAGTVDGAVFAAALATVSTAASRDDALPMFTGVRIRSEDDRLVLLATDRYQMAVARISWQSAGQTVDALVPATLLGEIAKQVDHGGPVALHADQDRFGLVWTNLAATTSVLDGSFLHESKVSVSDVDTEVELDADALAGAVRRVGLYTDARGVLLLEVGDGEVRLRGADQRAGEAEETVKADVTGGRTPQAYQSRFLTDALRPFHGGRVRLRIQPGMRATEFSATEPTDTNLRYVVMPMLPPKN</sequence>
<dbReference type="InterPro" id="IPR046938">
    <property type="entry name" value="DNA_clamp_sf"/>
</dbReference>
<dbReference type="GO" id="GO:0009360">
    <property type="term" value="C:DNA polymerase III complex"/>
    <property type="evidence" value="ECO:0007669"/>
    <property type="project" value="InterPro"/>
</dbReference>
<evidence type="ECO:0000256" key="1">
    <source>
        <dbReference type="ARBA" id="ARBA00004496"/>
    </source>
</evidence>
<evidence type="ECO:0000256" key="3">
    <source>
        <dbReference type="ARBA" id="ARBA00022490"/>
    </source>
</evidence>
<dbReference type="Pfam" id="PF00712">
    <property type="entry name" value="DNA_pol3_beta"/>
    <property type="match status" value="1"/>
</dbReference>
<dbReference type="Pfam" id="PF02767">
    <property type="entry name" value="DNA_pol3_beta_2"/>
    <property type="match status" value="1"/>
</dbReference>
<keyword evidence="13" id="KW-1185">Reference proteome</keyword>
<dbReference type="Gene3D" id="3.10.150.10">
    <property type="entry name" value="DNA Polymerase III, subunit A, domain 2"/>
    <property type="match status" value="3"/>
</dbReference>
<gene>
    <name evidence="12" type="ORF">BLA60_25675</name>
</gene>
<dbReference type="EMBL" id="MSIF01000014">
    <property type="protein sequence ID" value="OLF07728.1"/>
    <property type="molecule type" value="Genomic_DNA"/>
</dbReference>
<dbReference type="Pfam" id="PF02768">
    <property type="entry name" value="DNA_pol3_beta_3"/>
    <property type="match status" value="1"/>
</dbReference>
<comment type="caution">
    <text evidence="12">The sequence shown here is derived from an EMBL/GenBank/DDBJ whole genome shotgun (WGS) entry which is preliminary data.</text>
</comment>
<evidence type="ECO:0000259" key="10">
    <source>
        <dbReference type="Pfam" id="PF02767"/>
    </source>
</evidence>
<dbReference type="InterPro" id="IPR022637">
    <property type="entry name" value="DNA_polIII_beta_cen"/>
</dbReference>
<dbReference type="GO" id="GO:0006271">
    <property type="term" value="P:DNA strand elongation involved in DNA replication"/>
    <property type="evidence" value="ECO:0007669"/>
    <property type="project" value="TreeGrafter"/>
</dbReference>
<dbReference type="InterPro" id="IPR001001">
    <property type="entry name" value="DNA_polIII_beta"/>
</dbReference>
<dbReference type="InterPro" id="IPR022634">
    <property type="entry name" value="DNA_polIII_beta_N"/>
</dbReference>
<comment type="similarity">
    <text evidence="2">Belongs to the beta sliding clamp family.</text>
</comment>
<feature type="domain" description="DNA polymerase III beta sliding clamp C-terminal" evidence="11">
    <location>
        <begin position="250"/>
        <end position="363"/>
    </location>
</feature>
<evidence type="ECO:0000313" key="12">
    <source>
        <dbReference type="EMBL" id="OLF07728.1"/>
    </source>
</evidence>
<evidence type="ECO:0000313" key="13">
    <source>
        <dbReference type="Proteomes" id="UP000185696"/>
    </source>
</evidence>
<proteinExistence type="inferred from homology"/>
<dbReference type="InterPro" id="IPR022635">
    <property type="entry name" value="DNA_polIII_beta_C"/>
</dbReference>
<evidence type="ECO:0000256" key="6">
    <source>
        <dbReference type="ARBA" id="ARBA00022705"/>
    </source>
</evidence>
<dbReference type="Proteomes" id="UP000185696">
    <property type="component" value="Unassembled WGS sequence"/>
</dbReference>
<comment type="subcellular location">
    <subcellularLocation>
        <location evidence="1">Cytoplasm</location>
    </subcellularLocation>
</comment>
<dbReference type="GO" id="GO:0003887">
    <property type="term" value="F:DNA-directed DNA polymerase activity"/>
    <property type="evidence" value="ECO:0007669"/>
    <property type="project" value="UniProtKB-KW"/>
</dbReference>
<evidence type="ECO:0000256" key="5">
    <source>
        <dbReference type="ARBA" id="ARBA00022695"/>
    </source>
</evidence>
<keyword evidence="3" id="KW-0963">Cytoplasm</keyword>
<evidence type="ECO:0000256" key="7">
    <source>
        <dbReference type="ARBA" id="ARBA00022932"/>
    </source>
</evidence>
<evidence type="ECO:0000256" key="8">
    <source>
        <dbReference type="ARBA" id="ARBA00023125"/>
    </source>
</evidence>
<organism evidence="12 13">
    <name type="scientific">Actinophytocola xinjiangensis</name>
    <dbReference type="NCBI Taxonomy" id="485602"/>
    <lineage>
        <taxon>Bacteria</taxon>
        <taxon>Bacillati</taxon>
        <taxon>Actinomycetota</taxon>
        <taxon>Actinomycetes</taxon>
        <taxon>Pseudonocardiales</taxon>
        <taxon>Pseudonocardiaceae</taxon>
    </lineage>
</organism>
<keyword evidence="5" id="KW-0548">Nucleotidyltransferase</keyword>
<dbReference type="SMART" id="SM00480">
    <property type="entry name" value="POL3Bc"/>
    <property type="match status" value="1"/>
</dbReference>
<dbReference type="NCBIfam" id="TIGR00663">
    <property type="entry name" value="dnan"/>
    <property type="match status" value="1"/>
</dbReference>
<dbReference type="CDD" id="cd00140">
    <property type="entry name" value="beta_clamp"/>
    <property type="match status" value="1"/>
</dbReference>
<dbReference type="OrthoDB" id="4337829at2"/>
<accession>A0A7Z0WI23</accession>
<evidence type="ECO:0000256" key="4">
    <source>
        <dbReference type="ARBA" id="ARBA00022679"/>
    </source>
</evidence>
<evidence type="ECO:0000259" key="9">
    <source>
        <dbReference type="Pfam" id="PF00712"/>
    </source>
</evidence>
<name>A0A7Z0WI23_9PSEU</name>
<dbReference type="GO" id="GO:0008408">
    <property type="term" value="F:3'-5' exonuclease activity"/>
    <property type="evidence" value="ECO:0007669"/>
    <property type="project" value="InterPro"/>
</dbReference>
<dbReference type="GO" id="GO:0005737">
    <property type="term" value="C:cytoplasm"/>
    <property type="evidence" value="ECO:0007669"/>
    <property type="project" value="UniProtKB-SubCell"/>
</dbReference>
<feature type="domain" description="DNA polymerase III beta sliding clamp central" evidence="10">
    <location>
        <begin position="129"/>
        <end position="239"/>
    </location>
</feature>
<keyword evidence="7" id="KW-0239">DNA-directed DNA polymerase</keyword>